<dbReference type="SUPFAM" id="SSF81383">
    <property type="entry name" value="F-box domain"/>
    <property type="match status" value="1"/>
</dbReference>
<dbReference type="OrthoDB" id="599103at2759"/>
<feature type="domain" description="KIB1-4 beta-propeller" evidence="2">
    <location>
        <begin position="141"/>
        <end position="301"/>
    </location>
</feature>
<dbReference type="PANTHER" id="PTHR33165">
    <property type="entry name" value="F-BOX DOMAIN CONTAINING PROTEIN-LIKE-RELATED"/>
    <property type="match status" value="1"/>
</dbReference>
<feature type="region of interest" description="Disordered" evidence="1">
    <location>
        <begin position="1"/>
        <end position="27"/>
    </location>
</feature>
<dbReference type="AlphaFoldDB" id="A0A811RDQ1"/>
<dbReference type="EMBL" id="CAJGYO010000014">
    <property type="protein sequence ID" value="CAD6268396.1"/>
    <property type="molecule type" value="Genomic_DNA"/>
</dbReference>
<name>A0A811RDQ1_9POAL</name>
<dbReference type="Gene3D" id="1.20.1280.50">
    <property type="match status" value="1"/>
</dbReference>
<keyword evidence="4" id="KW-1185">Reference proteome</keyword>
<protein>
    <recommendedName>
        <fullName evidence="2">KIB1-4 beta-propeller domain-containing protein</fullName>
    </recommendedName>
</protein>
<dbReference type="InterPro" id="IPR005174">
    <property type="entry name" value="KIB1-4_b-propeller"/>
</dbReference>
<dbReference type="InterPro" id="IPR036047">
    <property type="entry name" value="F-box-like_dom_sf"/>
</dbReference>
<reference evidence="3" key="1">
    <citation type="submission" date="2020-10" db="EMBL/GenBank/DDBJ databases">
        <authorList>
            <person name="Han B."/>
            <person name="Lu T."/>
            <person name="Zhao Q."/>
            <person name="Huang X."/>
            <person name="Zhao Y."/>
        </authorList>
    </citation>
    <scope>NUCLEOTIDE SEQUENCE</scope>
</reference>
<comment type="caution">
    <text evidence="3">The sequence shown here is derived from an EMBL/GenBank/DDBJ whole genome shotgun (WGS) entry which is preliminary data.</text>
</comment>
<dbReference type="Proteomes" id="UP000604825">
    <property type="component" value="Unassembled WGS sequence"/>
</dbReference>
<accession>A0A811RDQ1</accession>
<evidence type="ECO:0000259" key="2">
    <source>
        <dbReference type="Pfam" id="PF03478"/>
    </source>
</evidence>
<evidence type="ECO:0000256" key="1">
    <source>
        <dbReference type="SAM" id="MobiDB-lite"/>
    </source>
</evidence>
<evidence type="ECO:0000313" key="3">
    <source>
        <dbReference type="EMBL" id="CAD6268396.1"/>
    </source>
</evidence>
<feature type="compositionally biased region" description="Low complexity" evidence="1">
    <location>
        <begin position="8"/>
        <end position="17"/>
    </location>
</feature>
<proteinExistence type="predicted"/>
<organism evidence="3 4">
    <name type="scientific">Miscanthus lutarioriparius</name>
    <dbReference type="NCBI Taxonomy" id="422564"/>
    <lineage>
        <taxon>Eukaryota</taxon>
        <taxon>Viridiplantae</taxon>
        <taxon>Streptophyta</taxon>
        <taxon>Embryophyta</taxon>
        <taxon>Tracheophyta</taxon>
        <taxon>Spermatophyta</taxon>
        <taxon>Magnoliopsida</taxon>
        <taxon>Liliopsida</taxon>
        <taxon>Poales</taxon>
        <taxon>Poaceae</taxon>
        <taxon>PACMAD clade</taxon>
        <taxon>Panicoideae</taxon>
        <taxon>Andropogonodae</taxon>
        <taxon>Andropogoneae</taxon>
        <taxon>Saccharinae</taxon>
        <taxon>Miscanthus</taxon>
    </lineage>
</organism>
<dbReference type="Pfam" id="PF03478">
    <property type="entry name" value="Beta-prop_KIB1-4"/>
    <property type="match status" value="1"/>
</dbReference>
<gene>
    <name evidence="3" type="ORF">NCGR_LOCUS51701</name>
</gene>
<dbReference type="PANTHER" id="PTHR33165:SF53">
    <property type="entry name" value="OS04G0486300 PROTEIN"/>
    <property type="match status" value="1"/>
</dbReference>
<evidence type="ECO:0000313" key="4">
    <source>
        <dbReference type="Proteomes" id="UP000604825"/>
    </source>
</evidence>
<sequence>MPSPPAPGAEGDAAASTSKRRRSSDPGWASLPEDLVRLVASRLLPAGDLLLDYVRFRAVCRGWRSGKDSPRGRGVTDPLFHPRRWMMLPEGHGLYPGHAGLGGYASFLSLDTGRMAQKKLTNMACAAASFGTRGGGGAITIVLALHQVHRVAFASSLDEQWTLASWPLPSCHTPFAFRGKLYILHTPSQFMWQNVHQVLQIDPPVQDGATSSGFSLKPPRLIATIPVCNLLLPMCLVESDSNILLIGHKDSSMSRILVYKLADLVQQRFLPMKSIGDNCLIVGERSMSVSSRVLPTVEGDSEQRNSIQKEDTRWVPYEVKSMCQDEVTLLHRL</sequence>